<dbReference type="InterPro" id="IPR036918">
    <property type="entry name" value="Pyrv_Knase_C_sf"/>
</dbReference>
<keyword evidence="15 18" id="KW-0324">Glycolysis</keyword>
<dbReference type="PANTHER" id="PTHR11817">
    <property type="entry name" value="PYRUVATE KINASE"/>
    <property type="match status" value="1"/>
</dbReference>
<keyword evidence="13 18" id="KW-0460">Magnesium</keyword>
<dbReference type="InterPro" id="IPR040442">
    <property type="entry name" value="Pyrv_kinase-like_dom_sf"/>
</dbReference>
<dbReference type="AlphaFoldDB" id="A0A166SSJ1"/>
<dbReference type="FunFam" id="3.20.20.60:FF:000001">
    <property type="entry name" value="Pyruvate kinase"/>
    <property type="match status" value="1"/>
</dbReference>
<dbReference type="SUPFAM" id="SSF52935">
    <property type="entry name" value="PK C-terminal domain-like"/>
    <property type="match status" value="1"/>
</dbReference>
<dbReference type="SUPFAM" id="SSF51621">
    <property type="entry name" value="Phosphoenolpyruvate/pyruvate domain"/>
    <property type="match status" value="1"/>
</dbReference>
<dbReference type="InterPro" id="IPR015813">
    <property type="entry name" value="Pyrv/PenolPyrv_kinase-like_dom"/>
</dbReference>
<evidence type="ECO:0000256" key="10">
    <source>
        <dbReference type="ARBA" id="ARBA00022741"/>
    </source>
</evidence>
<feature type="domain" description="Pyruvate kinase C-terminal" evidence="21">
    <location>
        <begin position="359"/>
        <end position="471"/>
    </location>
</feature>
<dbReference type="Proteomes" id="UP000600220">
    <property type="component" value="Unassembled WGS sequence"/>
</dbReference>
<dbReference type="OrthoDB" id="9812123at2"/>
<evidence type="ECO:0000256" key="11">
    <source>
        <dbReference type="ARBA" id="ARBA00022777"/>
    </source>
</evidence>
<keyword evidence="8 18" id="KW-0808">Transferase</keyword>
<keyword evidence="12" id="KW-0067">ATP-binding</keyword>
<evidence type="ECO:0000313" key="25">
    <source>
        <dbReference type="Proteomes" id="UP000246800"/>
    </source>
</evidence>
<dbReference type="Gene3D" id="3.50.30.10">
    <property type="entry name" value="Phosphohistidine domain"/>
    <property type="match status" value="1"/>
</dbReference>
<feature type="domain" description="Pyruvate kinase barrel" evidence="19">
    <location>
        <begin position="1"/>
        <end position="325"/>
    </location>
</feature>
<evidence type="ECO:0000256" key="16">
    <source>
        <dbReference type="ARBA" id="ARBA00023317"/>
    </source>
</evidence>
<dbReference type="GO" id="GO:0016301">
    <property type="term" value="F:kinase activity"/>
    <property type="evidence" value="ECO:0007669"/>
    <property type="project" value="UniProtKB-KW"/>
</dbReference>
<dbReference type="NCBIfam" id="TIGR01064">
    <property type="entry name" value="pyruv_kin"/>
    <property type="match status" value="1"/>
</dbReference>
<dbReference type="eggNOG" id="COG0469">
    <property type="taxonomic scope" value="Bacteria"/>
</dbReference>
<dbReference type="EMBL" id="QEIT01000030">
    <property type="protein sequence ID" value="PWZ75123.1"/>
    <property type="molecule type" value="Genomic_DNA"/>
</dbReference>
<keyword evidence="9" id="KW-0479">Metal-binding</keyword>
<comment type="similarity">
    <text evidence="4">In the C-terminal section; belongs to the PEP-utilizing enzyme family.</text>
</comment>
<evidence type="ECO:0000313" key="27">
    <source>
        <dbReference type="Proteomes" id="UP000600220"/>
    </source>
</evidence>
<keyword evidence="27" id="KW-1185">Reference proteome</keyword>
<dbReference type="PROSITE" id="PS00110">
    <property type="entry name" value="PYRUVATE_KINASE"/>
    <property type="match status" value="1"/>
</dbReference>
<evidence type="ECO:0000313" key="22">
    <source>
        <dbReference type="EMBL" id="EGQ4383910.1"/>
    </source>
</evidence>
<evidence type="ECO:0000256" key="18">
    <source>
        <dbReference type="RuleBase" id="RU000504"/>
    </source>
</evidence>
<keyword evidence="14" id="KW-0630">Potassium</keyword>
<dbReference type="SUPFAM" id="SSF52009">
    <property type="entry name" value="Phosphohistidine domain"/>
    <property type="match status" value="1"/>
</dbReference>
<dbReference type="Gene3D" id="3.40.1380.20">
    <property type="entry name" value="Pyruvate kinase, C-terminal domain"/>
    <property type="match status" value="1"/>
</dbReference>
<evidence type="ECO:0000256" key="6">
    <source>
        <dbReference type="ARBA" id="ARBA00012142"/>
    </source>
</evidence>
<comment type="catalytic activity">
    <reaction evidence="18">
        <text>pyruvate + ATP = phosphoenolpyruvate + ADP + H(+)</text>
        <dbReference type="Rhea" id="RHEA:18157"/>
        <dbReference type="ChEBI" id="CHEBI:15361"/>
        <dbReference type="ChEBI" id="CHEBI:15378"/>
        <dbReference type="ChEBI" id="CHEBI:30616"/>
        <dbReference type="ChEBI" id="CHEBI:58702"/>
        <dbReference type="ChEBI" id="CHEBI:456216"/>
        <dbReference type="EC" id="2.7.1.40"/>
    </reaction>
</comment>
<dbReference type="SUPFAM" id="SSF50800">
    <property type="entry name" value="PK beta-barrel domain-like"/>
    <property type="match status" value="1"/>
</dbReference>
<dbReference type="InterPro" id="IPR008279">
    <property type="entry name" value="PEP-util_enz_mobile_dom"/>
</dbReference>
<keyword evidence="10" id="KW-0547">Nucleotide-binding</keyword>
<evidence type="ECO:0000256" key="12">
    <source>
        <dbReference type="ARBA" id="ARBA00022840"/>
    </source>
</evidence>
<accession>A0A166SSJ1</accession>
<evidence type="ECO:0000256" key="17">
    <source>
        <dbReference type="NCBIfam" id="TIGR01064"/>
    </source>
</evidence>
<evidence type="ECO:0000256" key="13">
    <source>
        <dbReference type="ARBA" id="ARBA00022842"/>
    </source>
</evidence>
<comment type="pathway">
    <text evidence="3 18">Carbohydrate degradation; glycolysis; pyruvate from D-glyceraldehyde 3-phosphate: step 5/5.</text>
</comment>
<proteinExistence type="inferred from homology"/>
<comment type="similarity">
    <text evidence="5 18">Belongs to the pyruvate kinase family.</text>
</comment>
<evidence type="ECO:0000256" key="1">
    <source>
        <dbReference type="ARBA" id="ARBA00001946"/>
    </source>
</evidence>
<keyword evidence="16 23" id="KW-0670">Pyruvate</keyword>
<dbReference type="Proteomes" id="UP000246800">
    <property type="component" value="Unassembled WGS sequence"/>
</dbReference>
<comment type="caution">
    <text evidence="23">The sequence shown here is derived from an EMBL/GenBank/DDBJ whole genome shotgun (WGS) entry which is preliminary data.</text>
</comment>
<evidence type="ECO:0000259" key="21">
    <source>
        <dbReference type="Pfam" id="PF02887"/>
    </source>
</evidence>
<dbReference type="GO" id="GO:0005524">
    <property type="term" value="F:ATP binding"/>
    <property type="evidence" value="ECO:0007669"/>
    <property type="project" value="UniProtKB-KW"/>
</dbReference>
<dbReference type="Pfam" id="PF00224">
    <property type="entry name" value="PK"/>
    <property type="match status" value="1"/>
</dbReference>
<dbReference type="InterPro" id="IPR036637">
    <property type="entry name" value="Phosphohistidine_dom_sf"/>
</dbReference>
<evidence type="ECO:0000259" key="20">
    <source>
        <dbReference type="Pfam" id="PF00391"/>
    </source>
</evidence>
<dbReference type="InterPro" id="IPR018209">
    <property type="entry name" value="Pyrv_Knase_AS"/>
</dbReference>
<comment type="cofactor">
    <cofactor evidence="2">
        <name>K(+)</name>
        <dbReference type="ChEBI" id="CHEBI:29103"/>
    </cofactor>
</comment>
<dbReference type="InterPro" id="IPR011037">
    <property type="entry name" value="Pyrv_Knase-like_insert_dom_sf"/>
</dbReference>
<dbReference type="InterPro" id="IPR015793">
    <property type="entry name" value="Pyrv_Knase_brl"/>
</dbReference>
<evidence type="ECO:0000313" key="24">
    <source>
        <dbReference type="EMBL" id="REA83714.1"/>
    </source>
</evidence>
<dbReference type="GO" id="GO:0004743">
    <property type="term" value="F:pyruvate kinase activity"/>
    <property type="evidence" value="ECO:0007669"/>
    <property type="project" value="UniProtKB-UniRule"/>
</dbReference>
<evidence type="ECO:0000313" key="23">
    <source>
        <dbReference type="EMBL" id="PWZ75123.1"/>
    </source>
</evidence>
<reference evidence="24" key="2">
    <citation type="journal article" date="2018" name="Vet. Microbiol.">
        <title>Methicillin-resistant staphylococci amongst veterinary personnel, personnel-owned pets, patients and the hospital environment of two small animal veterinary hospitals.</title>
        <authorList>
            <person name="Worthing K.A."/>
            <person name="Brown J."/>
            <person name="Gerber L."/>
            <person name="Abraham S."/>
            <person name="Trott D."/>
            <person name="Norris J.M."/>
        </authorList>
    </citation>
    <scope>NUCLEOTIDE SEQUENCE</scope>
    <source>
        <strain evidence="24">ST496-2</strain>
    </source>
</reference>
<evidence type="ECO:0000256" key="15">
    <source>
        <dbReference type="ARBA" id="ARBA00023152"/>
    </source>
</evidence>
<comment type="cofactor">
    <cofactor evidence="1">
        <name>Mg(2+)</name>
        <dbReference type="ChEBI" id="CHEBI:18420"/>
    </cofactor>
</comment>
<evidence type="ECO:0000313" key="26">
    <source>
        <dbReference type="Proteomes" id="UP000256409"/>
    </source>
</evidence>
<dbReference type="Gene3D" id="2.40.33.10">
    <property type="entry name" value="PK beta-barrel domain-like"/>
    <property type="match status" value="1"/>
</dbReference>
<evidence type="ECO:0000256" key="2">
    <source>
        <dbReference type="ARBA" id="ARBA00001958"/>
    </source>
</evidence>
<dbReference type="EC" id="2.7.1.40" evidence="6 17"/>
<dbReference type="GeneID" id="93823081"/>
<dbReference type="Proteomes" id="UP000256409">
    <property type="component" value="Unassembled WGS sequence"/>
</dbReference>
<dbReference type="GO" id="GO:0000287">
    <property type="term" value="F:magnesium ion binding"/>
    <property type="evidence" value="ECO:0007669"/>
    <property type="project" value="UniProtKB-UniRule"/>
</dbReference>
<dbReference type="FunFam" id="2.40.33.10:FF:000001">
    <property type="entry name" value="Pyruvate kinase"/>
    <property type="match status" value="1"/>
</dbReference>
<protein>
    <recommendedName>
        <fullName evidence="7 17">Pyruvate kinase</fullName>
        <ecNumber evidence="6 17">2.7.1.40</ecNumber>
    </recommendedName>
</protein>
<reference evidence="23 25" key="1">
    <citation type="journal article" date="2018" name="Vet. Microbiol.">
        <title>Clonal diversity and geographic distribution of methicillin-resistant Staphylococcus pseudintermedius from Australian animals: Discovery of novel sequence types.</title>
        <authorList>
            <person name="Worthing K.A."/>
            <person name="Abraham S."/>
            <person name="Coombs G.W."/>
            <person name="Pang S."/>
            <person name="Saputra S."/>
            <person name="Jordan D."/>
            <person name="Trott D.J."/>
            <person name="Norris J.M."/>
        </authorList>
    </citation>
    <scope>NUCLEOTIDE SEQUENCE [LARGE SCALE GENOMIC DNA]</scope>
    <source>
        <strain evidence="23 25">ST525 1</strain>
    </source>
</reference>
<dbReference type="InterPro" id="IPR015795">
    <property type="entry name" value="Pyrv_Knase_C"/>
</dbReference>
<reference evidence="22 27" key="4">
    <citation type="submission" date="2018-11" db="EMBL/GenBank/DDBJ databases">
        <authorList>
            <consortium name="Veterinary Laboratory Investigation and Response Network"/>
        </authorList>
    </citation>
    <scope>NUCLEOTIDE SEQUENCE [LARGE SCALE GENOMIC DNA]</scope>
    <source>
        <strain evidence="22 27">SPSE-18-VL-LA-PA-Ryan-0021</strain>
    </source>
</reference>
<dbReference type="RefSeq" id="WP_014613678.1">
    <property type="nucleotide sequence ID" value="NZ_BAAFHP010000006.1"/>
</dbReference>
<dbReference type="NCBIfam" id="NF004978">
    <property type="entry name" value="PRK06354.1"/>
    <property type="match status" value="1"/>
</dbReference>
<evidence type="ECO:0000256" key="8">
    <source>
        <dbReference type="ARBA" id="ARBA00022679"/>
    </source>
</evidence>
<dbReference type="Pfam" id="PF00391">
    <property type="entry name" value="PEP-utilizers"/>
    <property type="match status" value="1"/>
</dbReference>
<evidence type="ECO:0000256" key="5">
    <source>
        <dbReference type="ARBA" id="ARBA00008663"/>
    </source>
</evidence>
<dbReference type="InterPro" id="IPR015806">
    <property type="entry name" value="Pyrv_Knase_insert_dom_sf"/>
</dbReference>
<organism evidence="23 25">
    <name type="scientific">Staphylococcus pseudintermedius</name>
    <dbReference type="NCBI Taxonomy" id="283734"/>
    <lineage>
        <taxon>Bacteria</taxon>
        <taxon>Bacillati</taxon>
        <taxon>Bacillota</taxon>
        <taxon>Bacilli</taxon>
        <taxon>Bacillales</taxon>
        <taxon>Staphylococcaceae</taxon>
        <taxon>Staphylococcus</taxon>
        <taxon>Staphylococcus intermedius group</taxon>
    </lineage>
</organism>
<evidence type="ECO:0000256" key="9">
    <source>
        <dbReference type="ARBA" id="ARBA00022723"/>
    </source>
</evidence>
<evidence type="ECO:0000256" key="7">
    <source>
        <dbReference type="ARBA" id="ARBA00018587"/>
    </source>
</evidence>
<reference evidence="26" key="3">
    <citation type="journal article" date="2018" name="Vet. Microbiol.">
        <title>Molecular epidemiology of methicillin-resistant staphylococci amongst veterinary personnel, personnel-owned pets, patients and the hospital environment of two companion animal veterinary hospitals.</title>
        <authorList>
            <person name="Worthing K.A."/>
            <person name="Brown J."/>
            <person name="Gerber L."/>
            <person name="Abraham S."/>
            <person name="Trott D."/>
            <person name="Norris J.M."/>
        </authorList>
    </citation>
    <scope>NUCLEOTIDE SEQUENCE [LARGE SCALE GENOMIC DNA]</scope>
    <source>
        <strain evidence="26">ST496-2</strain>
    </source>
</reference>
<gene>
    <name evidence="23" type="primary">pyk</name>
    <name evidence="23" type="ORF">DD902_06100</name>
    <name evidence="24" type="ORF">DV961_01210</name>
    <name evidence="22" type="ORF">EGV54_02175</name>
</gene>
<dbReference type="Pfam" id="PF02887">
    <property type="entry name" value="PK_C"/>
    <property type="match status" value="1"/>
</dbReference>
<dbReference type="EMBL" id="AAXKXX010000001">
    <property type="protein sequence ID" value="EGQ4383910.1"/>
    <property type="molecule type" value="Genomic_DNA"/>
</dbReference>
<dbReference type="GO" id="GO:0006950">
    <property type="term" value="P:response to stress"/>
    <property type="evidence" value="ECO:0007669"/>
    <property type="project" value="UniProtKB-ARBA"/>
</dbReference>
<name>A0A166SSJ1_STAPS</name>
<dbReference type="Gene3D" id="3.20.20.60">
    <property type="entry name" value="Phosphoenolpyruvate-binding domains"/>
    <property type="match status" value="1"/>
</dbReference>
<evidence type="ECO:0000259" key="19">
    <source>
        <dbReference type="Pfam" id="PF00224"/>
    </source>
</evidence>
<dbReference type="NCBIfam" id="NF004491">
    <property type="entry name" value="PRK05826.1"/>
    <property type="match status" value="1"/>
</dbReference>
<feature type="domain" description="PEP-utilising enzyme mobile" evidence="20">
    <location>
        <begin position="508"/>
        <end position="576"/>
    </location>
</feature>
<dbReference type="PRINTS" id="PR01050">
    <property type="entry name" value="PYRUVTKNASE"/>
</dbReference>
<dbReference type="EMBL" id="QQPC01000009">
    <property type="protein sequence ID" value="REA83714.1"/>
    <property type="molecule type" value="Genomic_DNA"/>
</dbReference>
<evidence type="ECO:0000256" key="14">
    <source>
        <dbReference type="ARBA" id="ARBA00022958"/>
    </source>
</evidence>
<sequence>MKKTKIVCTIGPASESEDMLEKLMKAGMNVARLNFSHGSHDEHAARIRSIRKIAKKLEKNIGILLDTKGPEIRTHDMKDGIITLEKGSHVIVSMQEVEGTAEKFSVTYENLINDVEVGSFILLDDGLIELEVESIDHAAGEVHCKVLNTGELKNKKGVNLPGVRVNLPGITDKDAEDIRFGIEQDVDFIAASFVRRASDVLEIRKILEEVGNRTISIIPKIENQEGIDNIEEILEVSDGLMVARGDMGVEIPPEAVPIVQKDLIRKCNKLGKPVITATQMLDSMQRNPRATRAEASDVANAIYDGTDAVMLSGETAAGAYPEEAVKAMHDIAVAAEQAQNYKQLLSDRTKLVETSLVNAIGVSAAHTALNLSVKAIVAATESGKTARTISKYRPKSDIIAVTPFETTARQCTLVWGVYPVVREGNFTTDELLNNSVATAIESERVENGDLLIIIAGVPTGESGTTNLMKLHLVGEDLASGQGIGRNSAVGRTVVVNNGSELKGRDLDQAVIVTPSIDESIIPYLDQAVALVTEEAGLTSSSAIIGLEKGIPTVVGVNNVVDTIPDNALVTVDATQGRVYEGYANVL</sequence>
<dbReference type="InterPro" id="IPR001697">
    <property type="entry name" value="Pyr_Knase"/>
</dbReference>
<keyword evidence="11 18" id="KW-0418">Kinase</keyword>
<dbReference type="GO" id="GO:0030955">
    <property type="term" value="F:potassium ion binding"/>
    <property type="evidence" value="ECO:0007669"/>
    <property type="project" value="UniProtKB-UniRule"/>
</dbReference>
<evidence type="ECO:0000256" key="3">
    <source>
        <dbReference type="ARBA" id="ARBA00004997"/>
    </source>
</evidence>
<dbReference type="UniPathway" id="UPA00109">
    <property type="reaction ID" value="UER00188"/>
</dbReference>
<dbReference type="OMA" id="RVHHIGE"/>
<evidence type="ECO:0000256" key="4">
    <source>
        <dbReference type="ARBA" id="ARBA00006237"/>
    </source>
</evidence>